<evidence type="ECO:0000256" key="4">
    <source>
        <dbReference type="PROSITE-ProRule" id="PRU00192"/>
    </source>
</evidence>
<organism evidence="7">
    <name type="scientific">Petromyzon marinus</name>
    <name type="common">Sea lamprey</name>
    <dbReference type="NCBI Taxonomy" id="7757"/>
    <lineage>
        <taxon>Eukaryota</taxon>
        <taxon>Metazoa</taxon>
        <taxon>Chordata</taxon>
        <taxon>Craniata</taxon>
        <taxon>Vertebrata</taxon>
        <taxon>Cyclostomata</taxon>
        <taxon>Hyperoartia</taxon>
        <taxon>Petromyzontiformes</taxon>
        <taxon>Petromyzontidae</taxon>
        <taxon>Petromyzon</taxon>
    </lineage>
</organism>
<dbReference type="InterPro" id="IPR001452">
    <property type="entry name" value="SH3_domain"/>
</dbReference>
<dbReference type="Gene3D" id="3.30.505.10">
    <property type="entry name" value="SH2 domain"/>
    <property type="match status" value="1"/>
</dbReference>
<evidence type="ECO:0000313" key="7">
    <source>
        <dbReference type="Ensembl" id="ENSPMAP00000001350.1"/>
    </source>
</evidence>
<protein>
    <submittedName>
        <fullName evidence="7">Src like adaptor 2</fullName>
    </submittedName>
</protein>
<dbReference type="Pfam" id="PF00017">
    <property type="entry name" value="SH2"/>
    <property type="match status" value="1"/>
</dbReference>
<dbReference type="SUPFAM" id="SSF55550">
    <property type="entry name" value="SH2 domain"/>
    <property type="match status" value="1"/>
</dbReference>
<sequence length="194" mass="22532">MAVIIKDFPEWQPLFAVGDKVKITGVDGDWWKVMSICNNREAFIPASHTVKVKNRWLFEALMREDAERILLMDGNHGGSFLVRTSTSNRNMYALSVRRQRPSGAPDVIKHYRIHMQPNGTCYISQRAQFESLEELVDHYMEQDDDVCKRLREPCFSRLPGESRRTNVALPPPPKAEPLRDSVHYWQSLHRLKVI</sequence>
<dbReference type="STRING" id="7757.ENSPMAP00000001350"/>
<feature type="domain" description="SH3" evidence="6">
    <location>
        <begin position="1"/>
        <end position="54"/>
    </location>
</feature>
<reference evidence="7" key="2">
    <citation type="submission" date="2025-09" db="UniProtKB">
        <authorList>
            <consortium name="Ensembl"/>
        </authorList>
    </citation>
    <scope>IDENTIFICATION</scope>
</reference>
<evidence type="ECO:0000256" key="1">
    <source>
        <dbReference type="ARBA" id="ARBA00022443"/>
    </source>
</evidence>
<dbReference type="PRINTS" id="PR00401">
    <property type="entry name" value="SH2DOMAIN"/>
</dbReference>
<dbReference type="Ensembl" id="ENSPMAT00000001356.1">
    <property type="protein sequence ID" value="ENSPMAP00000001350.1"/>
    <property type="gene ID" value="ENSPMAG00000001219.1"/>
</dbReference>
<dbReference type="PROSITE" id="PS50001">
    <property type="entry name" value="SH2"/>
    <property type="match status" value="1"/>
</dbReference>
<evidence type="ECO:0000259" key="6">
    <source>
        <dbReference type="PROSITE" id="PS50002"/>
    </source>
</evidence>
<dbReference type="InterPro" id="IPR000980">
    <property type="entry name" value="SH2"/>
</dbReference>
<dbReference type="HOGENOM" id="CLU_1405519_0_0_1"/>
<accession>S4R820</accession>
<dbReference type="InterPro" id="IPR036028">
    <property type="entry name" value="SH3-like_dom_sf"/>
</dbReference>
<evidence type="ECO:0000259" key="5">
    <source>
        <dbReference type="PROSITE" id="PS50001"/>
    </source>
</evidence>
<dbReference type="InterPro" id="IPR036860">
    <property type="entry name" value="SH2_dom_sf"/>
</dbReference>
<dbReference type="SUPFAM" id="SSF50044">
    <property type="entry name" value="SH3-domain"/>
    <property type="match status" value="1"/>
</dbReference>
<dbReference type="PANTHER" id="PTHR46037">
    <property type="entry name" value="PROTEIN ENHANCER OF SEVENLESS 2B"/>
    <property type="match status" value="1"/>
</dbReference>
<dbReference type="InterPro" id="IPR043539">
    <property type="entry name" value="Grb2-like"/>
</dbReference>
<dbReference type="PROSITE" id="PS50002">
    <property type="entry name" value="SH3"/>
    <property type="match status" value="1"/>
</dbReference>
<proteinExistence type="predicted"/>
<keyword evidence="2 3" id="KW-0727">SH2 domain</keyword>
<name>S4R820_PETMA</name>
<dbReference type="OMA" id="SDGICCA"/>
<dbReference type="GeneTree" id="ENSGT00940000160331"/>
<evidence type="ECO:0000256" key="3">
    <source>
        <dbReference type="PROSITE-ProRule" id="PRU00191"/>
    </source>
</evidence>
<reference evidence="7" key="1">
    <citation type="submission" date="2025-08" db="UniProtKB">
        <authorList>
            <consortium name="Ensembl"/>
        </authorList>
    </citation>
    <scope>IDENTIFICATION</scope>
</reference>
<dbReference type="AlphaFoldDB" id="S4R820"/>
<feature type="domain" description="SH2" evidence="5">
    <location>
        <begin position="56"/>
        <end position="154"/>
    </location>
</feature>
<keyword evidence="1 4" id="KW-0728">SH3 domain</keyword>
<evidence type="ECO:0000256" key="2">
    <source>
        <dbReference type="ARBA" id="ARBA00022999"/>
    </source>
</evidence>
<dbReference type="SMART" id="SM00252">
    <property type="entry name" value="SH2"/>
    <property type="match status" value="1"/>
</dbReference>
<dbReference type="Gene3D" id="2.30.30.40">
    <property type="entry name" value="SH3 Domains"/>
    <property type="match status" value="1"/>
</dbReference>